<dbReference type="RefSeq" id="WP_064877303.1">
    <property type="nucleotide sequence ID" value="NZ_LZSX01000008.1"/>
</dbReference>
<organism evidence="2 3">
    <name type="scientific">Mycobacterium colombiense</name>
    <dbReference type="NCBI Taxonomy" id="339268"/>
    <lineage>
        <taxon>Bacteria</taxon>
        <taxon>Bacillati</taxon>
        <taxon>Actinomycetota</taxon>
        <taxon>Actinomycetes</taxon>
        <taxon>Mycobacteriales</taxon>
        <taxon>Mycobacteriaceae</taxon>
        <taxon>Mycobacterium</taxon>
        <taxon>Mycobacterium avium complex (MAC)</taxon>
    </lineage>
</organism>
<evidence type="ECO:0000259" key="1">
    <source>
        <dbReference type="Pfam" id="PF00296"/>
    </source>
</evidence>
<protein>
    <submittedName>
        <fullName evidence="2">LLM class F420-dependent oxidoreductase</fullName>
    </submittedName>
</protein>
<dbReference type="Proteomes" id="UP000091914">
    <property type="component" value="Unassembled WGS sequence"/>
</dbReference>
<dbReference type="InterPro" id="IPR036661">
    <property type="entry name" value="Luciferase-like_sf"/>
</dbReference>
<dbReference type="GO" id="GO:0016705">
    <property type="term" value="F:oxidoreductase activity, acting on paired donors, with incorporation or reduction of molecular oxygen"/>
    <property type="evidence" value="ECO:0007669"/>
    <property type="project" value="InterPro"/>
</dbReference>
<dbReference type="InterPro" id="IPR011251">
    <property type="entry name" value="Luciferase-like_dom"/>
</dbReference>
<sequence length="275" mass="30215">MGFGVLTFVTDDGIGPAELGEALEQRGFESVFLAEHSHIPVDAKTPYPSGGPIPPKYYRTLDPFVALTAAAVATERLVLGTGIALVPQRDPIHTAKEVASLDLVSQGRFRFGVGIGWLREEIANHGVKPSVRGRVVDERLDAMIEIWTHEKAEYHGEFVNFDPIYSWPKPVQKPYPPLYLGGGPAGFKRIARLNAGWLSMTGSAEELSSPLEQLREVAGRDVPVIHFHGGKPTAKELEGYRELGVQHLLVDLPTEPRDQTLQRLDGLRTELAKLS</sequence>
<dbReference type="Pfam" id="PF00296">
    <property type="entry name" value="Bac_luciferase"/>
    <property type="match status" value="1"/>
</dbReference>
<dbReference type="NCBIfam" id="TIGR03619">
    <property type="entry name" value="F420_Rv2161c"/>
    <property type="match status" value="1"/>
</dbReference>
<gene>
    <name evidence="2" type="ORF">A5760_23875</name>
</gene>
<dbReference type="Gene3D" id="3.20.20.30">
    <property type="entry name" value="Luciferase-like domain"/>
    <property type="match status" value="1"/>
</dbReference>
<dbReference type="EMBL" id="LZSX01000008">
    <property type="protein sequence ID" value="OBB88488.1"/>
    <property type="molecule type" value="Genomic_DNA"/>
</dbReference>
<dbReference type="AlphaFoldDB" id="A0A1A0VZ25"/>
<proteinExistence type="predicted"/>
<comment type="caution">
    <text evidence="2">The sequence shown here is derived from an EMBL/GenBank/DDBJ whole genome shotgun (WGS) entry which is preliminary data.</text>
</comment>
<dbReference type="SUPFAM" id="SSF51679">
    <property type="entry name" value="Bacterial luciferase-like"/>
    <property type="match status" value="1"/>
</dbReference>
<feature type="domain" description="Luciferase-like" evidence="1">
    <location>
        <begin position="18"/>
        <end position="221"/>
    </location>
</feature>
<dbReference type="PANTHER" id="PTHR30011">
    <property type="entry name" value="ALKANESULFONATE MONOOXYGENASE-RELATED"/>
    <property type="match status" value="1"/>
</dbReference>
<evidence type="ECO:0000313" key="3">
    <source>
        <dbReference type="Proteomes" id="UP000091914"/>
    </source>
</evidence>
<evidence type="ECO:0000313" key="2">
    <source>
        <dbReference type="EMBL" id="OBB88488.1"/>
    </source>
</evidence>
<dbReference type="PANTHER" id="PTHR30011:SF32">
    <property type="entry name" value="CONSERVED PROTEIN"/>
    <property type="match status" value="1"/>
</dbReference>
<reference evidence="2 3" key="1">
    <citation type="submission" date="2016-06" db="EMBL/GenBank/DDBJ databases">
        <authorList>
            <person name="Kjaerup R.B."/>
            <person name="Dalgaard T.S."/>
            <person name="Juul-Madsen H.R."/>
        </authorList>
    </citation>
    <scope>NUCLEOTIDE SEQUENCE [LARGE SCALE GENOMIC DNA]</scope>
    <source>
        <strain evidence="2 3">852002-51834_SCH5396731</strain>
    </source>
</reference>
<accession>A0A1A0VZ25</accession>
<name>A0A1A0VZ25_9MYCO</name>
<dbReference type="InterPro" id="IPR019921">
    <property type="entry name" value="Lucif-like_OxRdtase_Rv2161c"/>
</dbReference>
<dbReference type="OrthoDB" id="3206024at2"/>
<dbReference type="InterPro" id="IPR051260">
    <property type="entry name" value="Diverse_substr_monoxygenases"/>
</dbReference>